<comment type="caution">
    <text evidence="2">The sequence shown here is derived from an EMBL/GenBank/DDBJ whole genome shotgun (WGS) entry which is preliminary data.</text>
</comment>
<feature type="compositionally biased region" description="Polar residues" evidence="1">
    <location>
        <begin position="89"/>
        <end position="104"/>
    </location>
</feature>
<accession>A0A9Q1LT13</accession>
<dbReference type="AlphaFoldDB" id="A0A9Q1LT13"/>
<evidence type="ECO:0000313" key="3">
    <source>
        <dbReference type="Proteomes" id="UP001152561"/>
    </source>
</evidence>
<protein>
    <submittedName>
        <fullName evidence="2">Uncharacterized protein</fullName>
    </submittedName>
</protein>
<sequence length="104" mass="11455">MRQDQFEEFRNKATNELNESLVTNQKRVEREKFVSYQDGPGDYSLTTGPFNFMSVTPGSSGKTRAHNAATNTGNAFGPAPARNNDAQHDTTTNNLSNMLSKAVI</sequence>
<feature type="region of interest" description="Disordered" evidence="1">
    <location>
        <begin position="56"/>
        <end position="104"/>
    </location>
</feature>
<organism evidence="2 3">
    <name type="scientific">Anisodus acutangulus</name>
    <dbReference type="NCBI Taxonomy" id="402998"/>
    <lineage>
        <taxon>Eukaryota</taxon>
        <taxon>Viridiplantae</taxon>
        <taxon>Streptophyta</taxon>
        <taxon>Embryophyta</taxon>
        <taxon>Tracheophyta</taxon>
        <taxon>Spermatophyta</taxon>
        <taxon>Magnoliopsida</taxon>
        <taxon>eudicotyledons</taxon>
        <taxon>Gunneridae</taxon>
        <taxon>Pentapetalae</taxon>
        <taxon>asterids</taxon>
        <taxon>lamiids</taxon>
        <taxon>Solanales</taxon>
        <taxon>Solanaceae</taxon>
        <taxon>Solanoideae</taxon>
        <taxon>Hyoscyameae</taxon>
        <taxon>Anisodus</taxon>
    </lineage>
</organism>
<name>A0A9Q1LT13_9SOLA</name>
<proteinExistence type="predicted"/>
<dbReference type="EMBL" id="JAJAGQ010000014">
    <property type="protein sequence ID" value="KAJ8544015.1"/>
    <property type="molecule type" value="Genomic_DNA"/>
</dbReference>
<evidence type="ECO:0000256" key="1">
    <source>
        <dbReference type="SAM" id="MobiDB-lite"/>
    </source>
</evidence>
<keyword evidence="3" id="KW-1185">Reference proteome</keyword>
<reference evidence="3" key="1">
    <citation type="journal article" date="2023" name="Proc. Natl. Acad. Sci. U.S.A.">
        <title>Genomic and structural basis for evolution of tropane alkaloid biosynthesis.</title>
        <authorList>
            <person name="Wanga Y.-J."/>
            <person name="Taina T."/>
            <person name="Yua J.-Y."/>
            <person name="Lia J."/>
            <person name="Xua B."/>
            <person name="Chenc J."/>
            <person name="D'Auriad J.C."/>
            <person name="Huanga J.-P."/>
            <person name="Huanga S.-X."/>
        </authorList>
    </citation>
    <scope>NUCLEOTIDE SEQUENCE [LARGE SCALE GENOMIC DNA]</scope>
    <source>
        <strain evidence="3">cv. KIB-2019</strain>
    </source>
</reference>
<evidence type="ECO:0000313" key="2">
    <source>
        <dbReference type="EMBL" id="KAJ8544015.1"/>
    </source>
</evidence>
<dbReference type="Proteomes" id="UP001152561">
    <property type="component" value="Unassembled WGS sequence"/>
</dbReference>
<gene>
    <name evidence="2" type="ORF">K7X08_025633</name>
</gene>
<feature type="compositionally biased region" description="Polar residues" evidence="1">
    <location>
        <begin position="56"/>
        <end position="74"/>
    </location>
</feature>